<organism evidence="2 3">
    <name type="scientific">Paenibacillus agricola</name>
    <dbReference type="NCBI Taxonomy" id="2716264"/>
    <lineage>
        <taxon>Bacteria</taxon>
        <taxon>Bacillati</taxon>
        <taxon>Bacillota</taxon>
        <taxon>Bacilli</taxon>
        <taxon>Bacillales</taxon>
        <taxon>Paenibacillaceae</taxon>
        <taxon>Paenibacillus</taxon>
    </lineage>
</organism>
<proteinExistence type="predicted"/>
<feature type="transmembrane region" description="Helical" evidence="1">
    <location>
        <begin position="497"/>
        <end position="520"/>
    </location>
</feature>
<evidence type="ECO:0000256" key="1">
    <source>
        <dbReference type="SAM" id="Phobius"/>
    </source>
</evidence>
<gene>
    <name evidence="2" type="ORF">G9U52_26895</name>
</gene>
<evidence type="ECO:0000313" key="2">
    <source>
        <dbReference type="EMBL" id="NHN33446.1"/>
    </source>
</evidence>
<comment type="caution">
    <text evidence="2">The sequence shown here is derived from an EMBL/GenBank/DDBJ whole genome shotgun (WGS) entry which is preliminary data.</text>
</comment>
<keyword evidence="1" id="KW-0472">Membrane</keyword>
<accession>A0ABX0JHW0</accession>
<keyword evidence="1" id="KW-0812">Transmembrane</keyword>
<name>A0ABX0JHW0_9BACL</name>
<keyword evidence="3" id="KW-1185">Reference proteome</keyword>
<reference evidence="2" key="1">
    <citation type="submission" date="2020-03" db="EMBL/GenBank/DDBJ databases">
        <title>Draft sequencing of Paenibacilllus sp. S3N08.</title>
        <authorList>
            <person name="Kim D.-U."/>
        </authorList>
    </citation>
    <scope>NUCLEOTIDE SEQUENCE</scope>
    <source>
        <strain evidence="2">S3N08</strain>
    </source>
</reference>
<sequence>MSVNSKISGWLAILLIGLAFICPFTGIAAEASVPRFLITYDNDNGKENARRLVHLMGHFQGGTHMASWNETLENNGSTYDFIVVLDNHVNESLRQQLDMKLQGLPIPVLWIGAGEVKQSLLALSLTYEAQAYPVNGLMVYFKDIQAQDEVLSLASDGIRSSPLILRNQNRWYMMSSQVTGITGLLLADVLHDILVQPHDSKHQGYILVQNVNPLTSAQKLHEITEVFIKRKIPFLVAVTPIYVYPLTSTLVSLEERPDVVKALLHMQNSGGSIILNGLTHQYKHTATGNSYEFWDALEDKPIEDEESVIKEKLNKGIAILIKLGLYPVGFEPPLYAMSQKGYQIVSTYFSHLYGQLQISDQSYLGLQSVPYVMEHRSSGLQLFPETLGDPRNEQGDIEKLLRNIDQLQIVRDSFYGMLFHTDSSLDLLEQAIDSLYKEPIDYLNPLYGPLYVHTSFMDMASNGFGELKITISNPDELSLYATSPEQESTALSSFTYLLTWSLAMVVAVFIVLFIGFLFLLNRRRRYRLFTERTLTVSERK</sequence>
<dbReference type="Proteomes" id="UP001165962">
    <property type="component" value="Unassembled WGS sequence"/>
</dbReference>
<evidence type="ECO:0000313" key="3">
    <source>
        <dbReference type="Proteomes" id="UP001165962"/>
    </source>
</evidence>
<keyword evidence="1" id="KW-1133">Transmembrane helix</keyword>
<protein>
    <submittedName>
        <fullName evidence="2">DUF2334 domain-containing protein</fullName>
    </submittedName>
</protein>
<dbReference type="EMBL" id="JAAOIW010000012">
    <property type="protein sequence ID" value="NHN33446.1"/>
    <property type="molecule type" value="Genomic_DNA"/>
</dbReference>
<dbReference type="Pfam" id="PF10096">
    <property type="entry name" value="DUF2334"/>
    <property type="match status" value="1"/>
</dbReference>
<dbReference type="RefSeq" id="WP_166153757.1">
    <property type="nucleotide sequence ID" value="NZ_JAAOIW010000012.1"/>
</dbReference>
<dbReference type="InterPro" id="IPR018763">
    <property type="entry name" value="DUF2334"/>
</dbReference>